<dbReference type="SUPFAM" id="SSF49785">
    <property type="entry name" value="Galactose-binding domain-like"/>
    <property type="match status" value="1"/>
</dbReference>
<dbReference type="EC" id="3.2.1.31" evidence="7"/>
<dbReference type="InterPro" id="IPR008979">
    <property type="entry name" value="Galactose-bd-like_sf"/>
</dbReference>
<dbReference type="Pfam" id="PF02837">
    <property type="entry name" value="Glyco_hydro_2_N"/>
    <property type="match status" value="1"/>
</dbReference>
<dbReference type="PANTHER" id="PTHR42732">
    <property type="entry name" value="BETA-GALACTOSIDASE"/>
    <property type="match status" value="1"/>
</dbReference>
<dbReference type="SUPFAM" id="SSF49303">
    <property type="entry name" value="beta-Galactosidase/glucuronidase domain"/>
    <property type="match status" value="1"/>
</dbReference>
<dbReference type="InterPro" id="IPR006102">
    <property type="entry name" value="Ig-like_GH2"/>
</dbReference>
<proteinExistence type="inferred from homology"/>
<dbReference type="PANTHER" id="PTHR42732:SF3">
    <property type="entry name" value="HYDROLASE"/>
    <property type="match status" value="1"/>
</dbReference>
<sequence>MFKLILLGWERIIILDKLHYPRPQFVRENWIDLNGEWKFAFDDENVGELNERFMDDSFYSMKIKVPYSYHTKNSGIELNEDHQIVWYKKELKIDIKANKRYILNFGAVDYKCDIWINRNHMATHVGGHTPFSLDITRYIKENNSVIIRVEDRNECTQPIGKQSWKKENFLCWYTRTVGIWQPVWIEEVGDTYLTDVKMTPQIDNASLDLDIRINQDDKTVDLFGEVYFKGEFITRFATAFKSKRARLTIDVSSEDPDFRLNFWTPNTPNLYDIKFKLCRKEETLDKIDSYFGMRKVESIGRKIYLNNQEFYQKLILDQGYFKDGGLTATPEELKDDVLKIKEMGFNGARKHQKIEDNRYMYLCDTLGLVMWAEMPSTFEYSNITNENVTKELYSFIDKHYNNPSVIVYTLLNESWGINEVYSDRKQQNFVNALFYLTKSLDNSRLVVGNDGWEHTISDILTIHDYNSDKDTMAESYKNIEKAANGSPSKTSTRKCYSEGYKYNNGPIIISEYGGIAYDIDESNSDKSWGYGERLQDQNSVINKINELTQVVMDIEDVCGFCYTQLTDVEQEVNGLLDHNHKYKFEPDKIREILEYKHNLGFIFK</sequence>
<comment type="similarity">
    <text evidence="1">Belongs to the glycosyl hydrolase 2 family.</text>
</comment>
<evidence type="ECO:0000256" key="3">
    <source>
        <dbReference type="ARBA" id="ARBA00023295"/>
    </source>
</evidence>
<reference evidence="7 8" key="1">
    <citation type="submission" date="2015-09" db="EMBL/GenBank/DDBJ databases">
        <authorList>
            <consortium name="Pathogen Informatics"/>
        </authorList>
    </citation>
    <scope>NUCLEOTIDE SEQUENCE [LARGE SCALE GENOMIC DNA]</scope>
    <source>
        <strain evidence="7 8">2789STDY5834856</strain>
    </source>
</reference>
<accession>A0A174CHA4</accession>
<dbReference type="Proteomes" id="UP000095594">
    <property type="component" value="Unassembled WGS sequence"/>
</dbReference>
<dbReference type="AlphaFoldDB" id="A0A174CHA4"/>
<dbReference type="Gene3D" id="2.60.120.260">
    <property type="entry name" value="Galactose-binding domain-like"/>
    <property type="match status" value="1"/>
</dbReference>
<evidence type="ECO:0000313" key="7">
    <source>
        <dbReference type="EMBL" id="CUO11168.1"/>
    </source>
</evidence>
<evidence type="ECO:0000259" key="4">
    <source>
        <dbReference type="Pfam" id="PF00703"/>
    </source>
</evidence>
<evidence type="ECO:0000256" key="2">
    <source>
        <dbReference type="ARBA" id="ARBA00022801"/>
    </source>
</evidence>
<evidence type="ECO:0000256" key="1">
    <source>
        <dbReference type="ARBA" id="ARBA00007401"/>
    </source>
</evidence>
<dbReference type="GO" id="GO:0004566">
    <property type="term" value="F:beta-glucuronidase activity"/>
    <property type="evidence" value="ECO:0007669"/>
    <property type="project" value="UniProtKB-EC"/>
</dbReference>
<dbReference type="InterPro" id="IPR036156">
    <property type="entry name" value="Beta-gal/glucu_dom_sf"/>
</dbReference>
<dbReference type="GO" id="GO:0005975">
    <property type="term" value="P:carbohydrate metabolic process"/>
    <property type="evidence" value="ECO:0007669"/>
    <property type="project" value="InterPro"/>
</dbReference>
<dbReference type="Pfam" id="PF00703">
    <property type="entry name" value="Glyco_hydro_2"/>
    <property type="match status" value="1"/>
</dbReference>
<evidence type="ECO:0000259" key="6">
    <source>
        <dbReference type="Pfam" id="PF02837"/>
    </source>
</evidence>
<dbReference type="InterPro" id="IPR013783">
    <property type="entry name" value="Ig-like_fold"/>
</dbReference>
<dbReference type="Gene3D" id="2.60.40.10">
    <property type="entry name" value="Immunoglobulins"/>
    <property type="match status" value="1"/>
</dbReference>
<name>A0A174CHA4_9CLOT</name>
<organism evidence="7 8">
    <name type="scientific">Clostridium disporicum</name>
    <dbReference type="NCBI Taxonomy" id="84024"/>
    <lineage>
        <taxon>Bacteria</taxon>
        <taxon>Bacillati</taxon>
        <taxon>Bacillota</taxon>
        <taxon>Clostridia</taxon>
        <taxon>Eubacteriales</taxon>
        <taxon>Clostridiaceae</taxon>
        <taxon>Clostridium</taxon>
    </lineage>
</organism>
<keyword evidence="2 7" id="KW-0378">Hydrolase</keyword>
<dbReference type="InterPro" id="IPR051913">
    <property type="entry name" value="GH2_Domain-Containing"/>
</dbReference>
<evidence type="ECO:0000313" key="8">
    <source>
        <dbReference type="Proteomes" id="UP000095594"/>
    </source>
</evidence>
<dbReference type="SUPFAM" id="SSF51445">
    <property type="entry name" value="(Trans)glycosidases"/>
    <property type="match status" value="1"/>
</dbReference>
<feature type="domain" description="Glycosyl hydrolases family 2 sugar binding" evidence="6">
    <location>
        <begin position="32"/>
        <end position="146"/>
    </location>
</feature>
<dbReference type="InterPro" id="IPR017853">
    <property type="entry name" value="GH"/>
</dbReference>
<evidence type="ECO:0000259" key="5">
    <source>
        <dbReference type="Pfam" id="PF02836"/>
    </source>
</evidence>
<dbReference type="InterPro" id="IPR006103">
    <property type="entry name" value="Glyco_hydro_2_cat"/>
</dbReference>
<dbReference type="InterPro" id="IPR006104">
    <property type="entry name" value="Glyco_hydro_2_N"/>
</dbReference>
<dbReference type="OrthoDB" id="9762066at2"/>
<dbReference type="EMBL" id="CYZX01000005">
    <property type="protein sequence ID" value="CUO11168.1"/>
    <property type="molecule type" value="Genomic_DNA"/>
</dbReference>
<dbReference type="Gene3D" id="3.20.20.80">
    <property type="entry name" value="Glycosidases"/>
    <property type="match status" value="1"/>
</dbReference>
<feature type="domain" description="Glycoside hydrolase family 2 immunoglobulin-like beta-sandwich" evidence="4">
    <location>
        <begin position="191"/>
        <end position="294"/>
    </location>
</feature>
<feature type="domain" description="Glycoside hydrolase family 2 catalytic" evidence="5">
    <location>
        <begin position="302"/>
        <end position="513"/>
    </location>
</feature>
<keyword evidence="3 7" id="KW-0326">Glycosidase</keyword>
<gene>
    <name evidence="7" type="primary">uidA</name>
    <name evidence="7" type="ORF">ERS852471_00976</name>
</gene>
<protein>
    <submittedName>
        <fullName evidence="7">Glycoside hydrolase</fullName>
        <ecNumber evidence="7">3.2.1.31</ecNumber>
    </submittedName>
</protein>
<dbReference type="RefSeq" id="WP_070205652.1">
    <property type="nucleotide sequence ID" value="NZ_CABIXQ010000005.1"/>
</dbReference>
<dbReference type="Pfam" id="PF02836">
    <property type="entry name" value="Glyco_hydro_2_C"/>
    <property type="match status" value="1"/>
</dbReference>